<feature type="compositionally biased region" description="Low complexity" evidence="1">
    <location>
        <begin position="109"/>
        <end position="123"/>
    </location>
</feature>
<sequence>MAAVIPGVSDFHHFFGMTEEEREEARGWFALLDLARCPVEALEQTSSEYLPEVKIRIPPAPPSQRWMIDGVIKFVRDQLREYVLEGEGSSWVAQPAAGQTRPVVPLRTRPAAPSQEEPAAPRRTNWRFPRRTS</sequence>
<feature type="region of interest" description="Disordered" evidence="1">
    <location>
        <begin position="94"/>
        <end position="133"/>
    </location>
</feature>
<evidence type="ECO:0000313" key="3">
    <source>
        <dbReference type="Proteomes" id="UP000318093"/>
    </source>
</evidence>
<dbReference type="EMBL" id="VBAN01000381">
    <property type="protein sequence ID" value="TMI78849.1"/>
    <property type="molecule type" value="Genomic_DNA"/>
</dbReference>
<feature type="compositionally biased region" description="Basic residues" evidence="1">
    <location>
        <begin position="124"/>
        <end position="133"/>
    </location>
</feature>
<evidence type="ECO:0000313" key="2">
    <source>
        <dbReference type="EMBL" id="TMI78849.1"/>
    </source>
</evidence>
<protein>
    <submittedName>
        <fullName evidence="2">Uncharacterized protein</fullName>
    </submittedName>
</protein>
<dbReference type="Proteomes" id="UP000318093">
    <property type="component" value="Unassembled WGS sequence"/>
</dbReference>
<reference evidence="2 3" key="1">
    <citation type="journal article" date="2019" name="Nat. Microbiol.">
        <title>Mediterranean grassland soil C-N compound turnover is dependent on rainfall and depth, and is mediated by genomically divergent microorganisms.</title>
        <authorList>
            <person name="Diamond S."/>
            <person name="Andeer P.F."/>
            <person name="Li Z."/>
            <person name="Crits-Christoph A."/>
            <person name="Burstein D."/>
            <person name="Anantharaman K."/>
            <person name="Lane K.R."/>
            <person name="Thomas B.C."/>
            <person name="Pan C."/>
            <person name="Northen T.R."/>
            <person name="Banfield J.F."/>
        </authorList>
    </citation>
    <scope>NUCLEOTIDE SEQUENCE [LARGE SCALE GENOMIC DNA]</scope>
    <source>
        <strain evidence="2">NP_6</strain>
    </source>
</reference>
<proteinExistence type="predicted"/>
<dbReference type="AlphaFoldDB" id="A0A537J5L6"/>
<name>A0A537J5L6_9BACT</name>
<organism evidence="2 3">
    <name type="scientific">Candidatus Segetimicrobium genomatis</name>
    <dbReference type="NCBI Taxonomy" id="2569760"/>
    <lineage>
        <taxon>Bacteria</taxon>
        <taxon>Bacillati</taxon>
        <taxon>Candidatus Sysuimicrobiota</taxon>
        <taxon>Candidatus Sysuimicrobiia</taxon>
        <taxon>Candidatus Sysuimicrobiales</taxon>
        <taxon>Candidatus Segetimicrobiaceae</taxon>
        <taxon>Candidatus Segetimicrobium</taxon>
    </lineage>
</organism>
<comment type="caution">
    <text evidence="2">The sequence shown here is derived from an EMBL/GenBank/DDBJ whole genome shotgun (WGS) entry which is preliminary data.</text>
</comment>
<accession>A0A537J5L6</accession>
<evidence type="ECO:0000256" key="1">
    <source>
        <dbReference type="SAM" id="MobiDB-lite"/>
    </source>
</evidence>
<gene>
    <name evidence="2" type="ORF">E6H03_11330</name>
</gene>